<dbReference type="RefSeq" id="WP_041337540.1">
    <property type="nucleotide sequence ID" value="NZ_JAOQJZ010000004.1"/>
</dbReference>
<keyword evidence="2" id="KW-1185">Reference proteome</keyword>
<dbReference type="AlphaFoldDB" id="A0AAE3IG33"/>
<comment type="caution">
    <text evidence="1">The sequence shown here is derived from an EMBL/GenBank/DDBJ whole genome shotgun (WGS) entry which is preliminary data.</text>
</comment>
<evidence type="ECO:0000313" key="1">
    <source>
        <dbReference type="EMBL" id="MCU6705305.1"/>
    </source>
</evidence>
<sequence>MDMEKQMQLIRAGNFKENNGSVMRTINMLRYQYHKLKSVEYALPDITKGEITDSVNYLYEAGYIHLRTVLSKEPSTLADSDFDDLEAKLTAKGISLLAGGINDPCIKL</sequence>
<organism evidence="1 2">
    <name type="scientific">Hominimerdicola aceti</name>
    <dbReference type="NCBI Taxonomy" id="2981726"/>
    <lineage>
        <taxon>Bacteria</taxon>
        <taxon>Bacillati</taxon>
        <taxon>Bacillota</taxon>
        <taxon>Clostridia</taxon>
        <taxon>Eubacteriales</taxon>
        <taxon>Oscillospiraceae</taxon>
        <taxon>Hominimerdicola</taxon>
    </lineage>
</organism>
<proteinExistence type="predicted"/>
<evidence type="ECO:0000313" key="2">
    <source>
        <dbReference type="Proteomes" id="UP001208131"/>
    </source>
</evidence>
<reference evidence="1 2" key="1">
    <citation type="journal article" date="2021" name="ISME Commun">
        <title>Automated analysis of genomic sequences facilitates high-throughput and comprehensive description of bacteria.</title>
        <authorList>
            <person name="Hitch T.C.A."/>
        </authorList>
    </citation>
    <scope>NUCLEOTIDE SEQUENCE [LARGE SCALE GENOMIC DNA]</scope>
    <source>
        <strain evidence="1 2">Sanger_31</strain>
    </source>
</reference>
<gene>
    <name evidence="1" type="ORF">OCV57_05095</name>
</gene>
<dbReference type="Proteomes" id="UP001208131">
    <property type="component" value="Unassembled WGS sequence"/>
</dbReference>
<dbReference type="EMBL" id="JAOQJZ010000004">
    <property type="protein sequence ID" value="MCU6705305.1"/>
    <property type="molecule type" value="Genomic_DNA"/>
</dbReference>
<name>A0AAE3IG33_9FIRM</name>
<accession>A0AAE3IG33</accession>
<protein>
    <submittedName>
        <fullName evidence="1">Type VI secretion protein</fullName>
    </submittedName>
</protein>